<dbReference type="RefSeq" id="XP_040711977.1">
    <property type="nucleotide sequence ID" value="XM_040861072.1"/>
</dbReference>
<dbReference type="Proteomes" id="UP000193689">
    <property type="component" value="Unassembled WGS sequence"/>
</dbReference>
<feature type="transmembrane region" description="Helical" evidence="1">
    <location>
        <begin position="300"/>
        <end position="323"/>
    </location>
</feature>
<accession>A0A1Y2DJ58</accession>
<evidence type="ECO:0000256" key="1">
    <source>
        <dbReference type="SAM" id="Phobius"/>
    </source>
</evidence>
<feature type="transmembrane region" description="Helical" evidence="1">
    <location>
        <begin position="171"/>
        <end position="192"/>
    </location>
</feature>
<dbReference type="GeneID" id="63777284"/>
<proteinExistence type="predicted"/>
<sequence length="382" mass="41938">MLIPQFDSTSSYRGDVSANLQQALPGGAAAGFSGDTNDDLKLEWINPSVVVGTVLMVVGDKAVQAALAQTSGLLFTPVCFSFGWVTYALSALMSVYGDGRLLPPPDYAVKVFNLDSGYYRNNSNWVIARIVRDHESWMSSQEDKSNKSIRIAIFEAKPNPQGANKFTYNILHVRGVVVILIQLAIAAIPAFITNGREWGPLAVTSFGTILALAMGALPQWSAEKLPNRSGSKATFALTAGNGSRDIMIIKGQGNCIDLEEMAVSESPKKGQPWTKFPRFSFIRRHSFQPRAKETFGFPRGFFITYVTTTVIAVLWLFVMISFAGMNEHTWALILVGAVGLFHNTMLGSMERDSKYRNLPLTPIDTITAHKVMDGLMDLEIKK</sequence>
<gene>
    <name evidence="2" type="ORF">BCR38DRAFT_446146</name>
</gene>
<keyword evidence="3" id="KW-1185">Reference proteome</keyword>
<feature type="transmembrane region" description="Helical" evidence="1">
    <location>
        <begin position="198"/>
        <end position="218"/>
    </location>
</feature>
<dbReference type="InParanoid" id="A0A1Y2DJ58"/>
<comment type="caution">
    <text evidence="2">The sequence shown here is derived from an EMBL/GenBank/DDBJ whole genome shotgun (WGS) entry which is preliminary data.</text>
</comment>
<keyword evidence="1" id="KW-0812">Transmembrane</keyword>
<protein>
    <submittedName>
        <fullName evidence="2">Uncharacterized protein</fullName>
    </submittedName>
</protein>
<reference evidence="2 3" key="1">
    <citation type="submission" date="2016-07" db="EMBL/GenBank/DDBJ databases">
        <title>Pervasive Adenine N6-methylation of Active Genes in Fungi.</title>
        <authorList>
            <consortium name="DOE Joint Genome Institute"/>
            <person name="Mondo S.J."/>
            <person name="Dannebaum R.O."/>
            <person name="Kuo R.C."/>
            <person name="Labutti K."/>
            <person name="Haridas S."/>
            <person name="Kuo A."/>
            <person name="Salamov A."/>
            <person name="Ahrendt S.R."/>
            <person name="Lipzen A."/>
            <person name="Sullivan W."/>
            <person name="Andreopoulos W.B."/>
            <person name="Clum A."/>
            <person name="Lindquist E."/>
            <person name="Daum C."/>
            <person name="Ramamoorthy G.K."/>
            <person name="Gryganskyi A."/>
            <person name="Culley D."/>
            <person name="Magnuson J.K."/>
            <person name="James T.Y."/>
            <person name="O'Malley M.A."/>
            <person name="Stajich J.E."/>
            <person name="Spatafora J.W."/>
            <person name="Visel A."/>
            <person name="Grigoriev I.V."/>
        </authorList>
    </citation>
    <scope>NUCLEOTIDE SEQUENCE [LARGE SCALE GENOMIC DNA]</scope>
    <source>
        <strain evidence="2 3">CBS 129021</strain>
    </source>
</reference>
<organism evidence="2 3">
    <name type="scientific">Pseudomassariella vexata</name>
    <dbReference type="NCBI Taxonomy" id="1141098"/>
    <lineage>
        <taxon>Eukaryota</taxon>
        <taxon>Fungi</taxon>
        <taxon>Dikarya</taxon>
        <taxon>Ascomycota</taxon>
        <taxon>Pezizomycotina</taxon>
        <taxon>Sordariomycetes</taxon>
        <taxon>Xylariomycetidae</taxon>
        <taxon>Amphisphaeriales</taxon>
        <taxon>Pseudomassariaceae</taxon>
        <taxon>Pseudomassariella</taxon>
    </lineage>
</organism>
<dbReference type="EMBL" id="MCFJ01000014">
    <property type="protein sequence ID" value="ORY59283.1"/>
    <property type="molecule type" value="Genomic_DNA"/>
</dbReference>
<evidence type="ECO:0000313" key="3">
    <source>
        <dbReference type="Proteomes" id="UP000193689"/>
    </source>
</evidence>
<evidence type="ECO:0000313" key="2">
    <source>
        <dbReference type="EMBL" id="ORY59283.1"/>
    </source>
</evidence>
<dbReference type="STRING" id="1141098.A0A1Y2DJ58"/>
<dbReference type="AlphaFoldDB" id="A0A1Y2DJ58"/>
<keyword evidence="1" id="KW-1133">Transmembrane helix</keyword>
<feature type="transmembrane region" description="Helical" evidence="1">
    <location>
        <begin position="329"/>
        <end position="346"/>
    </location>
</feature>
<keyword evidence="1" id="KW-0472">Membrane</keyword>
<name>A0A1Y2DJ58_9PEZI</name>
<dbReference type="OrthoDB" id="1937642at2759"/>